<accession>X0XS36</accession>
<evidence type="ECO:0008006" key="3">
    <source>
        <dbReference type="Google" id="ProtNLM"/>
    </source>
</evidence>
<sequence length="46" mass="4943">MTKIGNTLKNKLIKKIQNKNAIVGIIGLGYVGLPLSIEIAKSGYKT</sequence>
<feature type="non-terminal residue" evidence="2">
    <location>
        <position position="46"/>
    </location>
</feature>
<keyword evidence="1" id="KW-1133">Transmembrane helix</keyword>
<gene>
    <name evidence="2" type="ORF">S01H1_48366</name>
</gene>
<comment type="caution">
    <text evidence="2">The sequence shown here is derived from an EMBL/GenBank/DDBJ whole genome shotgun (WGS) entry which is preliminary data.</text>
</comment>
<feature type="transmembrane region" description="Helical" evidence="1">
    <location>
        <begin position="21"/>
        <end position="40"/>
    </location>
</feature>
<keyword evidence="1" id="KW-0472">Membrane</keyword>
<evidence type="ECO:0000313" key="2">
    <source>
        <dbReference type="EMBL" id="GAG27706.1"/>
    </source>
</evidence>
<dbReference type="Gene3D" id="3.40.50.720">
    <property type="entry name" value="NAD(P)-binding Rossmann-like Domain"/>
    <property type="match status" value="1"/>
</dbReference>
<organism evidence="2">
    <name type="scientific">marine sediment metagenome</name>
    <dbReference type="NCBI Taxonomy" id="412755"/>
    <lineage>
        <taxon>unclassified sequences</taxon>
        <taxon>metagenomes</taxon>
        <taxon>ecological metagenomes</taxon>
    </lineage>
</organism>
<dbReference type="AlphaFoldDB" id="X0XS36"/>
<proteinExistence type="predicted"/>
<keyword evidence="1" id="KW-0812">Transmembrane</keyword>
<protein>
    <recommendedName>
        <fullName evidence="3">UDP-glucose/GDP-mannose dehydrogenase N-terminal domain-containing protein</fullName>
    </recommendedName>
</protein>
<reference evidence="2" key="1">
    <citation type="journal article" date="2014" name="Front. Microbiol.">
        <title>High frequency of phylogenetically diverse reductive dehalogenase-homologous genes in deep subseafloor sedimentary metagenomes.</title>
        <authorList>
            <person name="Kawai M."/>
            <person name="Futagami T."/>
            <person name="Toyoda A."/>
            <person name="Takaki Y."/>
            <person name="Nishi S."/>
            <person name="Hori S."/>
            <person name="Arai W."/>
            <person name="Tsubouchi T."/>
            <person name="Morono Y."/>
            <person name="Uchiyama I."/>
            <person name="Ito T."/>
            <person name="Fujiyama A."/>
            <person name="Inagaki F."/>
            <person name="Takami H."/>
        </authorList>
    </citation>
    <scope>NUCLEOTIDE SEQUENCE</scope>
    <source>
        <strain evidence="2">Expedition CK06-06</strain>
    </source>
</reference>
<evidence type="ECO:0000256" key="1">
    <source>
        <dbReference type="SAM" id="Phobius"/>
    </source>
</evidence>
<dbReference type="EMBL" id="BARS01031059">
    <property type="protein sequence ID" value="GAG27706.1"/>
    <property type="molecule type" value="Genomic_DNA"/>
</dbReference>
<name>X0XS36_9ZZZZ</name>